<accession>A0A9P6IPN0</accession>
<keyword evidence="8 10" id="KW-1133">Transmembrane helix</keyword>
<keyword evidence="4 10" id="KW-0328">Glycosyltransferase</keyword>
<gene>
    <name evidence="12" type="primary">ALG9</name>
    <name evidence="12" type="ORF">BGZ65_009352</name>
</gene>
<dbReference type="GO" id="GO:0006487">
    <property type="term" value="P:protein N-linked glycosylation"/>
    <property type="evidence" value="ECO:0007669"/>
    <property type="project" value="TreeGrafter"/>
</dbReference>
<name>A0A9P6IPN0_9FUNG</name>
<protein>
    <recommendedName>
        <fullName evidence="10">Mannosyltransferase</fullName>
        <ecNumber evidence="10">2.4.1.-</ecNumber>
    </recommendedName>
</protein>
<evidence type="ECO:0000256" key="3">
    <source>
        <dbReference type="ARBA" id="ARBA00007063"/>
    </source>
</evidence>
<evidence type="ECO:0000313" key="13">
    <source>
        <dbReference type="Proteomes" id="UP000749646"/>
    </source>
</evidence>
<feature type="transmembrane region" description="Helical" evidence="10">
    <location>
        <begin position="373"/>
        <end position="405"/>
    </location>
</feature>
<dbReference type="AlphaFoldDB" id="A0A9P6IPN0"/>
<evidence type="ECO:0000256" key="10">
    <source>
        <dbReference type="RuleBase" id="RU363075"/>
    </source>
</evidence>
<feature type="region of interest" description="Disordered" evidence="11">
    <location>
        <begin position="1"/>
        <end position="91"/>
    </location>
</feature>
<feature type="transmembrane region" description="Helical" evidence="10">
    <location>
        <begin position="317"/>
        <end position="337"/>
    </location>
</feature>
<feature type="region of interest" description="Disordered" evidence="11">
    <location>
        <begin position="544"/>
        <end position="566"/>
    </location>
</feature>
<dbReference type="PANTHER" id="PTHR22760">
    <property type="entry name" value="GLYCOSYLTRANSFERASE"/>
    <property type="match status" value="1"/>
</dbReference>
<dbReference type="GO" id="GO:0005789">
    <property type="term" value="C:endoplasmic reticulum membrane"/>
    <property type="evidence" value="ECO:0007669"/>
    <property type="project" value="UniProtKB-SubCell"/>
</dbReference>
<keyword evidence="7 10" id="KW-0256">Endoplasmic reticulum</keyword>
<feature type="transmembrane region" description="Helical" evidence="10">
    <location>
        <begin position="183"/>
        <end position="206"/>
    </location>
</feature>
<feature type="transmembrane region" description="Helical" evidence="10">
    <location>
        <begin position="451"/>
        <end position="470"/>
    </location>
</feature>
<comment type="caution">
    <text evidence="12">The sequence shown here is derived from an EMBL/GenBank/DDBJ whole genome shotgun (WGS) entry which is preliminary data.</text>
</comment>
<feature type="transmembrane region" description="Helical" evidence="10">
    <location>
        <begin position="425"/>
        <end position="444"/>
    </location>
</feature>
<feature type="compositionally biased region" description="Polar residues" evidence="11">
    <location>
        <begin position="1"/>
        <end position="20"/>
    </location>
</feature>
<evidence type="ECO:0000256" key="5">
    <source>
        <dbReference type="ARBA" id="ARBA00022679"/>
    </source>
</evidence>
<dbReference type="PANTHER" id="PTHR22760:SF2">
    <property type="entry name" value="ALPHA-1,2-MANNOSYLTRANSFERASE ALG9"/>
    <property type="match status" value="1"/>
</dbReference>
<evidence type="ECO:0000256" key="7">
    <source>
        <dbReference type="ARBA" id="ARBA00022824"/>
    </source>
</evidence>
<evidence type="ECO:0000256" key="4">
    <source>
        <dbReference type="ARBA" id="ARBA00022676"/>
    </source>
</evidence>
<proteinExistence type="inferred from homology"/>
<reference evidence="12" key="1">
    <citation type="journal article" date="2020" name="Fungal Divers.">
        <title>Resolving the Mortierellaceae phylogeny through synthesis of multi-gene phylogenetics and phylogenomics.</title>
        <authorList>
            <person name="Vandepol N."/>
            <person name="Liber J."/>
            <person name="Desiro A."/>
            <person name="Na H."/>
            <person name="Kennedy M."/>
            <person name="Barry K."/>
            <person name="Grigoriev I.V."/>
            <person name="Miller A.N."/>
            <person name="O'Donnell K."/>
            <person name="Stajich J.E."/>
            <person name="Bonito G."/>
        </authorList>
    </citation>
    <scope>NUCLEOTIDE SEQUENCE</scope>
    <source>
        <strain evidence="12">MES-2147</strain>
    </source>
</reference>
<dbReference type="Pfam" id="PF03901">
    <property type="entry name" value="Glyco_transf_22"/>
    <property type="match status" value="1"/>
</dbReference>
<evidence type="ECO:0000313" key="12">
    <source>
        <dbReference type="EMBL" id="KAF9939820.1"/>
    </source>
</evidence>
<feature type="transmembrane region" description="Helical" evidence="10">
    <location>
        <begin position="264"/>
        <end position="296"/>
    </location>
</feature>
<dbReference type="EMBL" id="JAAAHW010009503">
    <property type="protein sequence ID" value="KAF9939820.1"/>
    <property type="molecule type" value="Genomic_DNA"/>
</dbReference>
<feature type="compositionally biased region" description="Low complexity" evidence="11">
    <location>
        <begin position="30"/>
        <end position="43"/>
    </location>
</feature>
<comment type="similarity">
    <text evidence="3 10">Belongs to the glycosyltransferase 22 family.</text>
</comment>
<keyword evidence="6 10" id="KW-0812">Transmembrane</keyword>
<comment type="subcellular location">
    <subcellularLocation>
        <location evidence="1 10">Endoplasmic reticulum membrane</location>
        <topology evidence="1 10">Multi-pass membrane protein</topology>
    </subcellularLocation>
</comment>
<feature type="transmembrane region" description="Helical" evidence="10">
    <location>
        <begin position="490"/>
        <end position="510"/>
    </location>
</feature>
<dbReference type="Proteomes" id="UP000749646">
    <property type="component" value="Unassembled WGS sequence"/>
</dbReference>
<evidence type="ECO:0000256" key="2">
    <source>
        <dbReference type="ARBA" id="ARBA00004922"/>
    </source>
</evidence>
<dbReference type="OrthoDB" id="497541at2759"/>
<organism evidence="12 13">
    <name type="scientific">Modicella reniformis</name>
    <dbReference type="NCBI Taxonomy" id="1440133"/>
    <lineage>
        <taxon>Eukaryota</taxon>
        <taxon>Fungi</taxon>
        <taxon>Fungi incertae sedis</taxon>
        <taxon>Mucoromycota</taxon>
        <taxon>Mortierellomycotina</taxon>
        <taxon>Mortierellomycetes</taxon>
        <taxon>Mortierellales</taxon>
        <taxon>Mortierellaceae</taxon>
        <taxon>Modicella</taxon>
    </lineage>
</organism>
<evidence type="ECO:0000256" key="8">
    <source>
        <dbReference type="ARBA" id="ARBA00022989"/>
    </source>
</evidence>
<evidence type="ECO:0000256" key="9">
    <source>
        <dbReference type="ARBA" id="ARBA00023136"/>
    </source>
</evidence>
<evidence type="ECO:0000256" key="11">
    <source>
        <dbReference type="SAM" id="MobiDB-lite"/>
    </source>
</evidence>
<comment type="pathway">
    <text evidence="2">Protein modification; protein glycosylation.</text>
</comment>
<dbReference type="InterPro" id="IPR005599">
    <property type="entry name" value="GPI_mannosylTrfase"/>
</dbReference>
<dbReference type="EC" id="2.4.1.-" evidence="10"/>
<dbReference type="GO" id="GO:0000026">
    <property type="term" value="F:alpha-1,2-mannosyltransferase activity"/>
    <property type="evidence" value="ECO:0007669"/>
    <property type="project" value="TreeGrafter"/>
</dbReference>
<evidence type="ECO:0000256" key="1">
    <source>
        <dbReference type="ARBA" id="ARBA00004477"/>
    </source>
</evidence>
<keyword evidence="9 10" id="KW-0472">Membrane</keyword>
<sequence>MPSSASDPGPQSKNEASTTDRMSRPAGEISSTTTSTSTATPTTIKQVLKRRTVASNGHGVRNGQVRSGKLFDDGLDNISDTSSSSEAIKDPRRQEWQPYCPSFSVAFKVLFLVRALAATYSNISDCDEVFNYWEPMHYLQYGSGLETWEYSPVYAIRSWAYILIHTIPAEIARLAMSANRLQVFFTLRIILGVVSAHCEATFYRAVVEEVDPRIGRYLLFALTTSAGTWIASNAFLPSTFAMYTTMLFFSQMLLPPHQKSDKRTFWAIFWLGLGALLGWPFSAALGIPFALEELLIHSSTFSRKKTVRFRDWRRTRLIRLITTSVLVLICILVPIMIIDHYYYKKLVIVPFNIVLYNVFGGDVGPNIFGTEPWWFYFVNGLLNFNILFPSAVVSTAVLVITSIIIPEAIPSPPSSEGFSLRDPVLWYLLKFMPVHLWIVIFSLQPHKEERFLFAVYPLICFNGVMTLFMIQKLVERALDRYVYRSKTATIHKYASGLVWIILVASAAISLSRVLALHEHYGAPIDVYRKTFDLVKVPTTFTIDGSATATPPEPSPLSPEDSAPVVTSQGITSPEVIRVCVGKEWYRFPSHYFLPEGAKLGQLKSHFDGLLPGEFLEMPSDAELPPVAAQPSAAKDKEHRPLRIDWRWSAERRPGTSFVPVQMNNRNQEVPEHYTPLDKCHYLIDLDYSSRFTENQDGSEDLIEPRYLQDKEHWERMYCKNFLDTQVGAGRNRWVRAFWMPNKVTVALTRGQTKVWGDYCLARRKTTKKEGGEGNGK</sequence>
<keyword evidence="5" id="KW-0808">Transferase</keyword>
<feature type="transmembrane region" description="Helical" evidence="10">
    <location>
        <begin position="218"/>
        <end position="244"/>
    </location>
</feature>
<evidence type="ECO:0000256" key="6">
    <source>
        <dbReference type="ARBA" id="ARBA00022692"/>
    </source>
</evidence>
<keyword evidence="13" id="KW-1185">Reference proteome</keyword>